<proteinExistence type="inferred from homology"/>
<dbReference type="AlphaFoldDB" id="A0A5E4LQT2"/>
<dbReference type="PRINTS" id="PR00368">
    <property type="entry name" value="FADPNR"/>
</dbReference>
<accession>A0A5E4LQT2</accession>
<dbReference type="Gene3D" id="3.30.390.30">
    <property type="match status" value="1"/>
</dbReference>
<evidence type="ECO:0000256" key="5">
    <source>
        <dbReference type="ARBA" id="ARBA00023002"/>
    </source>
</evidence>
<dbReference type="Pfam" id="PF02852">
    <property type="entry name" value="Pyr_redox_dim"/>
    <property type="match status" value="1"/>
</dbReference>
<name>A0A5E4LQT2_9ARCH</name>
<evidence type="ECO:0000256" key="1">
    <source>
        <dbReference type="ARBA" id="ARBA00001974"/>
    </source>
</evidence>
<dbReference type="PANTHER" id="PTHR43429">
    <property type="entry name" value="PYRIDINE NUCLEOTIDE-DISULFIDE OXIDOREDUCTASE DOMAIN-CONTAINING"/>
    <property type="match status" value="1"/>
</dbReference>
<dbReference type="EC" id="1.8.1.14" evidence="9"/>
<dbReference type="InterPro" id="IPR023753">
    <property type="entry name" value="FAD/NAD-binding_dom"/>
</dbReference>
<gene>
    <name evidence="9" type="ORF">LFW2832_00531</name>
</gene>
<keyword evidence="4" id="KW-0274">FAD</keyword>
<evidence type="ECO:0000256" key="4">
    <source>
        <dbReference type="ARBA" id="ARBA00022827"/>
    </source>
</evidence>
<evidence type="ECO:0000313" key="10">
    <source>
        <dbReference type="Proteomes" id="UP000789941"/>
    </source>
</evidence>
<dbReference type="SUPFAM" id="SSF51905">
    <property type="entry name" value="FAD/NAD(P)-binding domain"/>
    <property type="match status" value="1"/>
</dbReference>
<sequence length="433" mass="46790">MRLIIVGFGPAGFAASLYARKQNPEAEITVVDGKDYLAHNCYIPFALAGIVRLSDMKHDPMLGKMRINHITYSKVVSVDKENKKIEIEKKDGSREKLEYDKLIISTGSRSFVPKIEGIDGDNVYTLYSYERVEALEKKIKESSSALVIGAGAIGVETAFALKKAGLQVSIAEAKETIMQNSFDSELAGYLQDEIKNSGINLQLNSKVEKINSKTAILNGSEIQADLIVLATGVVPNAQLLDGIANSSRLGIAVNEHMQTSANDIYAAGDCCEATNLITKKPCFSKLATTAYLQGMVAGVNAVGGQKKYAGTLTTFVSKFMSYEIASTGLTENDARANGFDVVSSRINATAKPEVFPDNNKIILKLIAEKGSGRILGCQGFGFGAAERINLVAQAIYSNAKLGDLIDYENAYCPSVSKTYDMLKVATELCIRRL</sequence>
<dbReference type="InterPro" id="IPR016156">
    <property type="entry name" value="FAD/NAD-linked_Rdtase_dimer_sf"/>
</dbReference>
<dbReference type="PRINTS" id="PR00411">
    <property type="entry name" value="PNDRDTASEI"/>
</dbReference>
<evidence type="ECO:0000259" key="7">
    <source>
        <dbReference type="Pfam" id="PF02852"/>
    </source>
</evidence>
<evidence type="ECO:0000256" key="2">
    <source>
        <dbReference type="ARBA" id="ARBA00009130"/>
    </source>
</evidence>
<feature type="domain" description="Pyridine nucleotide-disulphide oxidoreductase dimerisation" evidence="7">
    <location>
        <begin position="318"/>
        <end position="417"/>
    </location>
</feature>
<evidence type="ECO:0000256" key="3">
    <source>
        <dbReference type="ARBA" id="ARBA00022630"/>
    </source>
</evidence>
<dbReference type="Proteomes" id="UP000789941">
    <property type="component" value="Unassembled WGS sequence"/>
</dbReference>
<dbReference type="SUPFAM" id="SSF55424">
    <property type="entry name" value="FAD/NAD-linked reductases, dimerisation (C-terminal) domain"/>
    <property type="match status" value="1"/>
</dbReference>
<dbReference type="InterPro" id="IPR004099">
    <property type="entry name" value="Pyr_nucl-diS_OxRdtase_dimer"/>
</dbReference>
<comment type="cofactor">
    <cofactor evidence="1">
        <name>FAD</name>
        <dbReference type="ChEBI" id="CHEBI:57692"/>
    </cofactor>
</comment>
<dbReference type="Gene3D" id="3.50.50.60">
    <property type="entry name" value="FAD/NAD(P)-binding domain"/>
    <property type="match status" value="2"/>
</dbReference>
<feature type="domain" description="FAD/NAD(P)-binding" evidence="8">
    <location>
        <begin position="2"/>
        <end position="281"/>
    </location>
</feature>
<evidence type="ECO:0000313" key="9">
    <source>
        <dbReference type="EMBL" id="VVC03789.1"/>
    </source>
</evidence>
<protein>
    <submittedName>
        <fullName evidence="9">Coenzyme A disulfide reductase</fullName>
        <ecNumber evidence="9">1.8.1.14</ecNumber>
    </submittedName>
</protein>
<dbReference type="GO" id="GO:0050451">
    <property type="term" value="F:CoA-disulfide reductase (NADPH) activity"/>
    <property type="evidence" value="ECO:0007669"/>
    <property type="project" value="UniProtKB-EC"/>
</dbReference>
<dbReference type="Pfam" id="PF07992">
    <property type="entry name" value="Pyr_redox_2"/>
    <property type="match status" value="1"/>
</dbReference>
<dbReference type="InterPro" id="IPR050260">
    <property type="entry name" value="FAD-bd_OxRdtase"/>
</dbReference>
<keyword evidence="6" id="KW-0676">Redox-active center</keyword>
<dbReference type="PANTHER" id="PTHR43429:SF1">
    <property type="entry name" value="NAD(P)H SULFUR OXIDOREDUCTASE (COA-DEPENDENT)"/>
    <property type="match status" value="1"/>
</dbReference>
<evidence type="ECO:0000259" key="8">
    <source>
        <dbReference type="Pfam" id="PF07992"/>
    </source>
</evidence>
<dbReference type="EMBL" id="CABMJJ010000009">
    <property type="protein sequence ID" value="VVC03789.1"/>
    <property type="molecule type" value="Genomic_DNA"/>
</dbReference>
<keyword evidence="5 9" id="KW-0560">Oxidoreductase</keyword>
<dbReference type="InterPro" id="IPR036188">
    <property type="entry name" value="FAD/NAD-bd_sf"/>
</dbReference>
<comment type="similarity">
    <text evidence="2">Belongs to the class-III pyridine nucleotide-disulfide oxidoreductase family.</text>
</comment>
<evidence type="ECO:0000256" key="6">
    <source>
        <dbReference type="ARBA" id="ARBA00023284"/>
    </source>
</evidence>
<comment type="caution">
    <text evidence="9">The sequence shown here is derived from an EMBL/GenBank/DDBJ whole genome shotgun (WGS) entry which is preliminary data.</text>
</comment>
<organism evidence="9 10">
    <name type="scientific">Candidatus Bilamarchaeum dharawalense</name>
    <dbReference type="NCBI Taxonomy" id="2885759"/>
    <lineage>
        <taxon>Archaea</taxon>
        <taxon>Candidatus Micrarchaeota</taxon>
        <taxon>Candidatus Micrarchaeia</taxon>
        <taxon>Candidatus Anstonellales</taxon>
        <taxon>Candidatus Bilamarchaeaceae</taxon>
        <taxon>Candidatus Bilamarchaeum</taxon>
    </lineage>
</organism>
<reference evidence="9 10" key="1">
    <citation type="submission" date="2019-08" db="EMBL/GenBank/DDBJ databases">
        <authorList>
            <person name="Vazquez-Campos X."/>
        </authorList>
    </citation>
    <scope>NUCLEOTIDE SEQUENCE [LARGE SCALE GENOMIC DNA]</scope>
    <source>
        <strain evidence="9">LFW-283_2</strain>
    </source>
</reference>
<keyword evidence="3" id="KW-0285">Flavoprotein</keyword>